<dbReference type="OrthoDB" id="364892at2759"/>
<organism evidence="1 2">
    <name type="scientific">Corchorus olitorius</name>
    <dbReference type="NCBI Taxonomy" id="93759"/>
    <lineage>
        <taxon>Eukaryota</taxon>
        <taxon>Viridiplantae</taxon>
        <taxon>Streptophyta</taxon>
        <taxon>Embryophyta</taxon>
        <taxon>Tracheophyta</taxon>
        <taxon>Spermatophyta</taxon>
        <taxon>Magnoliopsida</taxon>
        <taxon>eudicotyledons</taxon>
        <taxon>Gunneridae</taxon>
        <taxon>Pentapetalae</taxon>
        <taxon>rosids</taxon>
        <taxon>malvids</taxon>
        <taxon>Malvales</taxon>
        <taxon>Malvaceae</taxon>
        <taxon>Grewioideae</taxon>
        <taxon>Apeibeae</taxon>
        <taxon>Corchorus</taxon>
    </lineage>
</organism>
<protein>
    <submittedName>
        <fullName evidence="1">Uncharacterized protein</fullName>
    </submittedName>
</protein>
<reference evidence="2" key="1">
    <citation type="submission" date="2013-09" db="EMBL/GenBank/DDBJ databases">
        <title>Corchorus olitorius genome sequencing.</title>
        <authorList>
            <person name="Alam M."/>
            <person name="Haque M.S."/>
            <person name="Islam M.S."/>
            <person name="Emdad E.M."/>
            <person name="Islam M.M."/>
            <person name="Ahmed B."/>
            <person name="Halim A."/>
            <person name="Hossen Q.M.M."/>
            <person name="Hossain M.Z."/>
            <person name="Ahmed R."/>
            <person name="Khan M.M."/>
            <person name="Islam R."/>
            <person name="Rashid M.M."/>
            <person name="Khan S.A."/>
            <person name="Rahman M.S."/>
            <person name="Alam M."/>
            <person name="Yahiya A.S."/>
            <person name="Khan M.S."/>
            <person name="Azam M.S."/>
            <person name="Haque T."/>
            <person name="Lashkar M.Z.H."/>
            <person name="Akhand A.I."/>
            <person name="Morshed G."/>
            <person name="Roy S."/>
            <person name="Uddin K.S."/>
            <person name="Rabeya T."/>
            <person name="Hossain A.S."/>
            <person name="Chowdhury A."/>
            <person name="Snigdha A.R."/>
            <person name="Mortoza M.S."/>
            <person name="Matin S.A."/>
            <person name="Hoque S.M.E."/>
            <person name="Islam M.K."/>
            <person name="Roy D.K."/>
            <person name="Haider R."/>
            <person name="Moosa M.M."/>
            <person name="Elias S.M."/>
            <person name="Hasan A.M."/>
            <person name="Jahan S."/>
            <person name="Shafiuddin M."/>
            <person name="Mahmood N."/>
            <person name="Shommy N.S."/>
        </authorList>
    </citation>
    <scope>NUCLEOTIDE SEQUENCE [LARGE SCALE GENOMIC DNA]</scope>
    <source>
        <strain evidence="2">cv. O-4</strain>
    </source>
</reference>
<evidence type="ECO:0000313" key="1">
    <source>
        <dbReference type="EMBL" id="OMO99923.1"/>
    </source>
</evidence>
<accession>A0A1R3JYK9</accession>
<proteinExistence type="predicted"/>
<gene>
    <name evidence="1" type="ORF">COLO4_13035</name>
</gene>
<evidence type="ECO:0000313" key="2">
    <source>
        <dbReference type="Proteomes" id="UP000187203"/>
    </source>
</evidence>
<dbReference type="STRING" id="93759.A0A1R3JYK9"/>
<dbReference type="AlphaFoldDB" id="A0A1R3JYK9"/>
<sequence>MKLFTPCMIGICSIINETTRFLDLLSGHHIGVAIFGPQCSITKGATLTNEKEVEVYAIRAMKFSVSPAVSVAVECRRHTPIGENLASNLYKLEEALEHFAQSDYMILPRRSGVLVLSGPNMVVDMCEATRARHAEEFGESTGIHWTSIRHGQHLDWGCLTLGPLVGPRCARPVDQHAGSSTEVSGNFQTLLAPARTSHAPT</sequence>
<dbReference type="EMBL" id="AWUE01015023">
    <property type="protein sequence ID" value="OMO99923.1"/>
    <property type="molecule type" value="Genomic_DNA"/>
</dbReference>
<dbReference type="Proteomes" id="UP000187203">
    <property type="component" value="Unassembled WGS sequence"/>
</dbReference>
<name>A0A1R3JYK9_9ROSI</name>
<comment type="caution">
    <text evidence="1">The sequence shown here is derived from an EMBL/GenBank/DDBJ whole genome shotgun (WGS) entry which is preliminary data.</text>
</comment>
<keyword evidence="2" id="KW-1185">Reference proteome</keyword>